<evidence type="ECO:0000313" key="1">
    <source>
        <dbReference type="EMBL" id="ORD98432.1"/>
    </source>
</evidence>
<proteinExistence type="predicted"/>
<name>A0A1X0QFB5_9MICR</name>
<protein>
    <submittedName>
        <fullName evidence="1">POL4</fullName>
    </submittedName>
</protein>
<accession>A0A1X0QFB5</accession>
<dbReference type="SUPFAM" id="SSF56672">
    <property type="entry name" value="DNA/RNA polymerases"/>
    <property type="match status" value="1"/>
</dbReference>
<reference evidence="1 2" key="1">
    <citation type="journal article" date="2017" name="Environ. Microbiol.">
        <title>Decay of the glycolytic pathway and adaptation to intranuclear parasitism within Enterocytozoonidae microsporidia.</title>
        <authorList>
            <person name="Wiredu Boakye D."/>
            <person name="Jaroenlak P."/>
            <person name="Prachumwat A."/>
            <person name="Williams T.A."/>
            <person name="Bateman K.S."/>
            <person name="Itsathitphaisarn O."/>
            <person name="Sritunyalucksana K."/>
            <person name="Paszkiewicz K.H."/>
            <person name="Moore K.A."/>
            <person name="Stentiford G.D."/>
            <person name="Williams B.A."/>
        </authorList>
    </citation>
    <scope>NUCLEOTIDE SEQUENCE [LARGE SCALE GENOMIC DNA]</scope>
    <source>
        <strain evidence="2">canceri</strain>
    </source>
</reference>
<dbReference type="VEuPathDB" id="MicrosporidiaDB:A0H76_2508"/>
<dbReference type="InterPro" id="IPR043502">
    <property type="entry name" value="DNA/RNA_pol_sf"/>
</dbReference>
<dbReference type="PANTHER" id="PTHR24559:SF444">
    <property type="entry name" value="REVERSE TRANSCRIPTASE DOMAIN-CONTAINING PROTEIN"/>
    <property type="match status" value="1"/>
</dbReference>
<sequence length="126" mass="14563">MDSMIQIIIEKFLVSSDPLGTIDIVEHENKLTSDTTTNSKPYQIAISLMKRFKSKINELLEKSIMKKSISTIISPCFLIMKKNGDLRLVIDYRKLNSATQKSFYPIPRLSDRIYFLKGCKIFKKLI</sequence>
<evidence type="ECO:0000313" key="2">
    <source>
        <dbReference type="Proteomes" id="UP000192501"/>
    </source>
</evidence>
<dbReference type="InterPro" id="IPR053134">
    <property type="entry name" value="RNA-dir_DNA_polymerase"/>
</dbReference>
<gene>
    <name evidence="1" type="primary">POL4</name>
    <name evidence="1" type="ORF">A0H76_2508</name>
</gene>
<comment type="caution">
    <text evidence="1">The sequence shown here is derived from an EMBL/GenBank/DDBJ whole genome shotgun (WGS) entry which is preliminary data.</text>
</comment>
<organism evidence="1 2">
    <name type="scientific">Hepatospora eriocheir</name>
    <dbReference type="NCBI Taxonomy" id="1081669"/>
    <lineage>
        <taxon>Eukaryota</taxon>
        <taxon>Fungi</taxon>
        <taxon>Fungi incertae sedis</taxon>
        <taxon>Microsporidia</taxon>
        <taxon>Hepatosporidae</taxon>
        <taxon>Hepatospora</taxon>
    </lineage>
</organism>
<dbReference type="Gene3D" id="3.10.10.10">
    <property type="entry name" value="HIV Type 1 Reverse Transcriptase, subunit A, domain 1"/>
    <property type="match status" value="1"/>
</dbReference>
<dbReference type="AlphaFoldDB" id="A0A1X0QFB5"/>
<dbReference type="VEuPathDB" id="MicrosporidiaDB:HERIO_2166"/>
<dbReference type="PANTHER" id="PTHR24559">
    <property type="entry name" value="TRANSPOSON TY3-I GAG-POL POLYPROTEIN"/>
    <property type="match status" value="1"/>
</dbReference>
<dbReference type="Proteomes" id="UP000192501">
    <property type="component" value="Unassembled WGS sequence"/>
</dbReference>
<dbReference type="EMBL" id="LTAI01000692">
    <property type="protein sequence ID" value="ORD98432.1"/>
    <property type="molecule type" value="Genomic_DNA"/>
</dbReference>